<protein>
    <recommendedName>
        <fullName evidence="3">Transposase</fullName>
    </recommendedName>
</protein>
<evidence type="ECO:0008006" key="3">
    <source>
        <dbReference type="Google" id="ProtNLM"/>
    </source>
</evidence>
<dbReference type="EMBL" id="VANI01000006">
    <property type="protein sequence ID" value="TLM78418.1"/>
    <property type="molecule type" value="Genomic_DNA"/>
</dbReference>
<gene>
    <name evidence="1" type="ORF">FDY93_06410</name>
</gene>
<sequence length="133" mass="15114">MTILFPEKKMRKIRELSVARNGGSDMMVAFLSIAQIEADGRRVENVSETSRCNRVRNQMNSQIKRVNLSGYRWQRAALALMARVRLFSLHTSLPEMMAEYTPRAEMLVNMLCKHLSVSVLASAVAIRVRGMIT</sequence>
<dbReference type="Proteomes" id="UP000306791">
    <property type="component" value="Unassembled WGS sequence"/>
</dbReference>
<evidence type="ECO:0000313" key="1">
    <source>
        <dbReference type="EMBL" id="TLM78418.1"/>
    </source>
</evidence>
<organism evidence="1 2">
    <name type="scientific">Microbulbifer harenosus</name>
    <dbReference type="NCBI Taxonomy" id="2576840"/>
    <lineage>
        <taxon>Bacteria</taxon>
        <taxon>Pseudomonadati</taxon>
        <taxon>Pseudomonadota</taxon>
        <taxon>Gammaproteobacteria</taxon>
        <taxon>Cellvibrionales</taxon>
        <taxon>Microbulbiferaceae</taxon>
        <taxon>Microbulbifer</taxon>
    </lineage>
</organism>
<name>A0ABY2UJT3_9GAMM</name>
<keyword evidence="2" id="KW-1185">Reference proteome</keyword>
<comment type="caution">
    <text evidence="1">The sequence shown here is derived from an EMBL/GenBank/DDBJ whole genome shotgun (WGS) entry which is preliminary data.</text>
</comment>
<reference evidence="1 2" key="1">
    <citation type="submission" date="2019-05" db="EMBL/GenBank/DDBJ databases">
        <title>Microbulbifer harenosus sp. nov., an alginate-degrading bacterium isolated from coastal sand.</title>
        <authorList>
            <person name="Huang H."/>
            <person name="Mo K."/>
            <person name="Bao S."/>
        </authorList>
    </citation>
    <scope>NUCLEOTIDE SEQUENCE [LARGE SCALE GENOMIC DNA]</scope>
    <source>
        <strain evidence="1 2">HB161719</strain>
    </source>
</reference>
<dbReference type="RefSeq" id="WP_138234914.1">
    <property type="nucleotide sequence ID" value="NZ_CP185860.1"/>
</dbReference>
<accession>A0ABY2UJT3</accession>
<proteinExistence type="predicted"/>
<evidence type="ECO:0000313" key="2">
    <source>
        <dbReference type="Proteomes" id="UP000306791"/>
    </source>
</evidence>